<reference evidence="3" key="2">
    <citation type="journal article" date="2011" name="Proc. Natl. Acad. Sci. U.S.A.">
        <title>Obligate biotrophy features unraveled by the genomic analysis of rust fungi.</title>
        <authorList>
            <person name="Duplessis S."/>
            <person name="Cuomo C.A."/>
            <person name="Lin Y.-C."/>
            <person name="Aerts A."/>
            <person name="Tisserant E."/>
            <person name="Veneault-Fourrey C."/>
            <person name="Joly D.L."/>
            <person name="Hacquard S."/>
            <person name="Amselem J."/>
            <person name="Cantarel B.L."/>
            <person name="Chiu R."/>
            <person name="Coutinho P.M."/>
            <person name="Feau N."/>
            <person name="Field M."/>
            <person name="Frey P."/>
            <person name="Gelhaye E."/>
            <person name="Goldberg J."/>
            <person name="Grabherr M.G."/>
            <person name="Kodira C.D."/>
            <person name="Kohler A."/>
            <person name="Kuees U."/>
            <person name="Lindquist E.A."/>
            <person name="Lucas S.M."/>
            <person name="Mago R."/>
            <person name="Mauceli E."/>
            <person name="Morin E."/>
            <person name="Murat C."/>
            <person name="Pangilinan J.L."/>
            <person name="Park R."/>
            <person name="Pearson M."/>
            <person name="Quesneville H."/>
            <person name="Rouhier N."/>
            <person name="Sakthikumar S."/>
            <person name="Salamov A.A."/>
            <person name="Schmutz J."/>
            <person name="Selles B."/>
            <person name="Shapiro H."/>
            <person name="Tanguay P."/>
            <person name="Tuskan G.A."/>
            <person name="Henrissat B."/>
            <person name="Van de Peer Y."/>
            <person name="Rouze P."/>
            <person name="Ellis J.G."/>
            <person name="Dodds P.N."/>
            <person name="Schein J.E."/>
            <person name="Zhong S."/>
            <person name="Hamelin R.C."/>
            <person name="Grigoriev I.V."/>
            <person name="Szabo L.J."/>
            <person name="Martin F."/>
        </authorList>
    </citation>
    <scope>NUCLEOTIDE SEQUENCE [LARGE SCALE GENOMIC DNA]</scope>
    <source>
        <strain evidence="3">CRL 75-36-700-3 / race SCCL</strain>
    </source>
</reference>
<dbReference type="PANTHER" id="PTHR45023:SF4">
    <property type="entry name" value="GLYCINE-RICH PROTEIN-RELATED"/>
    <property type="match status" value="1"/>
</dbReference>
<dbReference type="Proteomes" id="UP000008783">
    <property type="component" value="Unassembled WGS sequence"/>
</dbReference>
<keyword evidence="3" id="KW-1185">Reference proteome</keyword>
<protein>
    <recommendedName>
        <fullName evidence="4">No apical meristem-associated C-terminal domain-containing protein</fullName>
    </recommendedName>
</protein>
<dbReference type="HOGENOM" id="CLU_055324_3_0_1"/>
<dbReference type="OrthoDB" id="76487at2759"/>
<name>E3L3T8_PUCGT</name>
<dbReference type="GeneID" id="10528876"/>
<dbReference type="PANTHER" id="PTHR45023">
    <property type="match status" value="1"/>
</dbReference>
<dbReference type="EMBL" id="DS178343">
    <property type="protein sequence ID" value="EFP91213.1"/>
    <property type="molecule type" value="Genomic_DNA"/>
</dbReference>
<feature type="region of interest" description="Disordered" evidence="1">
    <location>
        <begin position="104"/>
        <end position="146"/>
    </location>
</feature>
<dbReference type="AlphaFoldDB" id="E3L3T8"/>
<feature type="region of interest" description="Disordered" evidence="1">
    <location>
        <begin position="180"/>
        <end position="234"/>
    </location>
</feature>
<sequence>MAPQRPNWLPPNDAQLAKSWLKISQDSVLSTNQKKDDFWKSVAEDYNAYASGVGREPSHCMYCSVLTNLLPNAMKAHYEQEGKQFIYEQAWLVLKDLPKWSNLSQNRSTQNSDGPISTLTLSTPVVQSEASPAVSQTSKREEDLPDDLSKEFLRLQKEMIVHDLCEQVEQQQKLAAQKAKESKQSVSSSTQAAASSSTQVVTSSLLPTSEPKSSKESSSDVDDEILEEINPTLE</sequence>
<reference key="1">
    <citation type="submission" date="2007-01" db="EMBL/GenBank/DDBJ databases">
        <title>The Genome Sequence of Puccinia graminis f. sp. tritici Strain CRL 75-36-700-3.</title>
        <authorList>
            <consortium name="The Broad Institute Genome Sequencing Platform"/>
            <person name="Birren B."/>
            <person name="Lander E."/>
            <person name="Galagan J."/>
            <person name="Nusbaum C."/>
            <person name="Devon K."/>
            <person name="Cuomo C."/>
            <person name="Jaffe D."/>
            <person name="Butler J."/>
            <person name="Alvarez P."/>
            <person name="Gnerre S."/>
            <person name="Grabherr M."/>
            <person name="Mauceli E."/>
            <person name="Brockman W."/>
            <person name="Young S."/>
            <person name="LaButti K."/>
            <person name="Sykes S."/>
            <person name="DeCaprio D."/>
            <person name="Crawford M."/>
            <person name="Koehrsen M."/>
            <person name="Engels R."/>
            <person name="Montgomery P."/>
            <person name="Pearson M."/>
            <person name="Howarth C."/>
            <person name="Larson L."/>
            <person name="White J."/>
            <person name="Zeng Q."/>
            <person name="Kodira C."/>
            <person name="Yandava C."/>
            <person name="Alvarado L."/>
            <person name="O'Leary S."/>
            <person name="Szabo L."/>
            <person name="Dean R."/>
            <person name="Schein J."/>
        </authorList>
    </citation>
    <scope>NUCLEOTIDE SEQUENCE</scope>
    <source>
        <strain>CRL 75-36-700-3</strain>
    </source>
</reference>
<gene>
    <name evidence="2" type="ORF">PGTG_16404</name>
</gene>
<evidence type="ECO:0000313" key="2">
    <source>
        <dbReference type="EMBL" id="EFP91213.1"/>
    </source>
</evidence>
<evidence type="ECO:0000256" key="1">
    <source>
        <dbReference type="SAM" id="MobiDB-lite"/>
    </source>
</evidence>
<dbReference type="RefSeq" id="XP_003335632.1">
    <property type="nucleotide sequence ID" value="XM_003335584.1"/>
</dbReference>
<organism evidence="2 3">
    <name type="scientific">Puccinia graminis f. sp. tritici (strain CRL 75-36-700-3 / race SCCL)</name>
    <name type="common">Black stem rust fungus</name>
    <dbReference type="NCBI Taxonomy" id="418459"/>
    <lineage>
        <taxon>Eukaryota</taxon>
        <taxon>Fungi</taxon>
        <taxon>Dikarya</taxon>
        <taxon>Basidiomycota</taxon>
        <taxon>Pucciniomycotina</taxon>
        <taxon>Pucciniomycetes</taxon>
        <taxon>Pucciniales</taxon>
        <taxon>Pucciniaceae</taxon>
        <taxon>Puccinia</taxon>
    </lineage>
</organism>
<dbReference type="InParanoid" id="E3L3T8"/>
<proteinExistence type="predicted"/>
<dbReference type="OMA" id="KERAHAW"/>
<dbReference type="KEGG" id="pgr:PGTG_16404"/>
<evidence type="ECO:0000313" key="3">
    <source>
        <dbReference type="Proteomes" id="UP000008783"/>
    </source>
</evidence>
<dbReference type="VEuPathDB" id="FungiDB:PGTG_16404"/>
<accession>E3L3T8</accession>
<feature type="compositionally biased region" description="Low complexity" evidence="1">
    <location>
        <begin position="184"/>
        <end position="211"/>
    </location>
</feature>
<feature type="compositionally biased region" description="Polar residues" evidence="1">
    <location>
        <begin position="104"/>
        <end position="137"/>
    </location>
</feature>
<evidence type="ECO:0008006" key="4">
    <source>
        <dbReference type="Google" id="ProtNLM"/>
    </source>
</evidence>